<reference evidence="7 8" key="1">
    <citation type="submission" date="2014-03" db="EMBL/GenBank/DDBJ databases">
        <title>The genome of Kluyveromyces dobzhanskii.</title>
        <authorList>
            <person name="Nystedt B."/>
            <person name="Astrom S."/>
        </authorList>
    </citation>
    <scope>NUCLEOTIDE SEQUENCE [LARGE SCALE GENOMIC DNA]</scope>
    <source>
        <strain evidence="7 8">CBS 2104</strain>
    </source>
</reference>
<evidence type="ECO:0000256" key="2">
    <source>
        <dbReference type="ARBA" id="ARBA00022692"/>
    </source>
</evidence>
<feature type="transmembrane region" description="Helical" evidence="5">
    <location>
        <begin position="59"/>
        <end position="83"/>
    </location>
</feature>
<dbReference type="EMBL" id="CCBQ010000016">
    <property type="protein sequence ID" value="CDO92531.1"/>
    <property type="molecule type" value="Genomic_DNA"/>
</dbReference>
<dbReference type="GO" id="GO:0005375">
    <property type="term" value="F:copper ion transmembrane transporter activity"/>
    <property type="evidence" value="ECO:0007669"/>
    <property type="project" value="UniProtKB-UniRule"/>
</dbReference>
<comment type="subcellular location">
    <subcellularLocation>
        <location evidence="1 5">Membrane</location>
        <topology evidence="1 5">Multi-pass membrane protein</topology>
    </subcellularLocation>
</comment>
<dbReference type="Pfam" id="PF04145">
    <property type="entry name" value="Ctr"/>
    <property type="match status" value="1"/>
</dbReference>
<gene>
    <name evidence="7" type="ORF">KLDO_g850</name>
</gene>
<dbReference type="PANTHER" id="PTHR12483:SF27">
    <property type="entry name" value="COPPER TRANSPORT PROTEIN CTR1"/>
    <property type="match status" value="1"/>
</dbReference>
<sequence length="296" mass="33353">MNMHAGDSTSTSAMATSTGTSSMDMDSSSMAGMNSYLTRKYMNYPVLFEKLYASNKGEAFGIFLLIVVAAFVYKFLLFVSWYLELKWFKKAGVNEDAENEESTGKNVLYTVEDLELQKQFLPTSFGKFMFNVFAPSWIDFCHDLFRLIVTFCSTMIIYMLMLVAMTFVLSYVFAVILGLSLAEIFFNRIKINMLKTWELKKELERRFKLCQCGPGPATSADDTHSFTSSKATGDAASNTPLNFRKSLEKPAKKVGCCCDGDEEPEEEAKRNIRGMATQKEQSGNMNVDLLPAENFK</sequence>
<comment type="similarity">
    <text evidence="5">Belongs to the copper transporter (Ctr) (TC 1.A.56) family. SLC31A subfamily.</text>
</comment>
<dbReference type="GO" id="GO:0005886">
    <property type="term" value="C:plasma membrane"/>
    <property type="evidence" value="ECO:0007669"/>
    <property type="project" value="TreeGrafter"/>
</dbReference>
<dbReference type="OrthoDB" id="73901at2759"/>
<protein>
    <recommendedName>
        <fullName evidence="5">Copper transport protein</fullName>
    </recommendedName>
</protein>
<feature type="region of interest" description="Disordered" evidence="6">
    <location>
        <begin position="256"/>
        <end position="296"/>
    </location>
</feature>
<feature type="region of interest" description="Disordered" evidence="6">
    <location>
        <begin position="1"/>
        <end position="26"/>
    </location>
</feature>
<evidence type="ECO:0000313" key="7">
    <source>
        <dbReference type="EMBL" id="CDO92531.1"/>
    </source>
</evidence>
<evidence type="ECO:0000256" key="1">
    <source>
        <dbReference type="ARBA" id="ARBA00004141"/>
    </source>
</evidence>
<keyword evidence="8" id="KW-1185">Reference proteome</keyword>
<comment type="caution">
    <text evidence="7">The sequence shown here is derived from an EMBL/GenBank/DDBJ whole genome shotgun (WGS) entry which is preliminary data.</text>
</comment>
<dbReference type="InterPro" id="IPR007274">
    <property type="entry name" value="Cop_transporter"/>
</dbReference>
<keyword evidence="3 5" id="KW-1133">Transmembrane helix</keyword>
<dbReference type="PANTHER" id="PTHR12483">
    <property type="entry name" value="SOLUTE CARRIER FAMILY 31 COPPER TRANSPORTERS"/>
    <property type="match status" value="1"/>
</dbReference>
<keyword evidence="2 5" id="KW-0812">Transmembrane</keyword>
<name>A0A0A8L0F5_9SACH</name>
<evidence type="ECO:0000256" key="5">
    <source>
        <dbReference type="RuleBase" id="RU367022"/>
    </source>
</evidence>
<evidence type="ECO:0000256" key="3">
    <source>
        <dbReference type="ARBA" id="ARBA00022989"/>
    </source>
</evidence>
<keyword evidence="5" id="KW-0187">Copper transport</keyword>
<evidence type="ECO:0000256" key="6">
    <source>
        <dbReference type="SAM" id="MobiDB-lite"/>
    </source>
</evidence>
<keyword evidence="5" id="KW-0406">Ion transport</keyword>
<dbReference type="AlphaFoldDB" id="A0A0A8L0F5"/>
<accession>A0A0A8L0F5</accession>
<proteinExistence type="inferred from homology"/>
<dbReference type="Proteomes" id="UP000031516">
    <property type="component" value="Unassembled WGS sequence"/>
</dbReference>
<keyword evidence="4 5" id="KW-0472">Membrane</keyword>
<evidence type="ECO:0000256" key="4">
    <source>
        <dbReference type="ARBA" id="ARBA00023136"/>
    </source>
</evidence>
<keyword evidence="5" id="KW-0186">Copper</keyword>
<organism evidence="7 8">
    <name type="scientific">Kluyveromyces dobzhanskii CBS 2104</name>
    <dbReference type="NCBI Taxonomy" id="1427455"/>
    <lineage>
        <taxon>Eukaryota</taxon>
        <taxon>Fungi</taxon>
        <taxon>Dikarya</taxon>
        <taxon>Ascomycota</taxon>
        <taxon>Saccharomycotina</taxon>
        <taxon>Saccharomycetes</taxon>
        <taxon>Saccharomycetales</taxon>
        <taxon>Saccharomycetaceae</taxon>
        <taxon>Kluyveromyces</taxon>
    </lineage>
</organism>
<evidence type="ECO:0000313" key="8">
    <source>
        <dbReference type="Proteomes" id="UP000031516"/>
    </source>
</evidence>
<keyword evidence="5" id="KW-0813">Transport</keyword>